<comment type="caution">
    <text evidence="2">The sequence shown here is derived from an EMBL/GenBank/DDBJ whole genome shotgun (WGS) entry which is preliminary data.</text>
</comment>
<organism evidence="2 3">
    <name type="scientific">Sphingobium cupriresistens LL01</name>
    <dbReference type="NCBI Taxonomy" id="1420583"/>
    <lineage>
        <taxon>Bacteria</taxon>
        <taxon>Pseudomonadati</taxon>
        <taxon>Pseudomonadota</taxon>
        <taxon>Alphaproteobacteria</taxon>
        <taxon>Sphingomonadales</taxon>
        <taxon>Sphingomonadaceae</taxon>
        <taxon>Sphingobium</taxon>
    </lineage>
</organism>
<evidence type="ECO:0000256" key="1">
    <source>
        <dbReference type="SAM" id="SignalP"/>
    </source>
</evidence>
<protein>
    <recommendedName>
        <fullName evidence="4">Lipoprotein</fullName>
    </recommendedName>
</protein>
<proteinExistence type="predicted"/>
<dbReference type="EMBL" id="JACT01000001">
    <property type="protein sequence ID" value="KMS58383.1"/>
    <property type="molecule type" value="Genomic_DNA"/>
</dbReference>
<dbReference type="RefSeq" id="WP_066602981.1">
    <property type="nucleotide sequence ID" value="NZ_KQ130434.1"/>
</dbReference>
<dbReference type="PATRIC" id="fig|1420583.3.peg.1967"/>
<gene>
    <name evidence="2" type="ORF">V473_09790</name>
</gene>
<dbReference type="AlphaFoldDB" id="A0A0J7Y4P7"/>
<keyword evidence="1" id="KW-0732">Signal</keyword>
<keyword evidence="3" id="KW-1185">Reference proteome</keyword>
<accession>A0A0J7Y4P7</accession>
<feature type="signal peptide" evidence="1">
    <location>
        <begin position="1"/>
        <end position="24"/>
    </location>
</feature>
<reference evidence="2 3" key="1">
    <citation type="journal article" date="2015" name="G3 (Bethesda)">
        <title>Insights into Ongoing Evolution of the Hexachlorocyclohexane Catabolic Pathway from Comparative Genomics of Ten Sphingomonadaceae Strains.</title>
        <authorList>
            <person name="Pearce S.L."/>
            <person name="Oakeshott J.G."/>
            <person name="Pandey G."/>
        </authorList>
    </citation>
    <scope>NUCLEOTIDE SEQUENCE [LARGE SCALE GENOMIC DNA]</scope>
    <source>
        <strain evidence="2 3">LL01</strain>
    </source>
</reference>
<sequence length="177" mass="18183">MPRASLALLFLLAACQRAPTAANAAASDAGGAPASGLERAAIESGAITDTGKTSPVGLYQRSHEAGRDLLCVMPAKDAAFRFGLQANFGEDQSCRGQGTARRAGDKLILHFKGGDRCIVVAQYDGDQVALPGVVDMACADLCEGRGTLEGVSFPRIANDAASALRARDSDGKALCEG</sequence>
<feature type="chain" id="PRO_5005291865" description="Lipoprotein" evidence="1">
    <location>
        <begin position="25"/>
        <end position="177"/>
    </location>
</feature>
<name>A0A0J7Y4P7_9SPHN</name>
<dbReference type="PROSITE" id="PS51257">
    <property type="entry name" value="PROKAR_LIPOPROTEIN"/>
    <property type="match status" value="1"/>
</dbReference>
<dbReference type="STRING" id="1420583.V473_09790"/>
<dbReference type="Proteomes" id="UP000052232">
    <property type="component" value="Unassembled WGS sequence"/>
</dbReference>
<evidence type="ECO:0008006" key="4">
    <source>
        <dbReference type="Google" id="ProtNLM"/>
    </source>
</evidence>
<evidence type="ECO:0000313" key="3">
    <source>
        <dbReference type="Proteomes" id="UP000052232"/>
    </source>
</evidence>
<evidence type="ECO:0000313" key="2">
    <source>
        <dbReference type="EMBL" id="KMS58383.1"/>
    </source>
</evidence>